<evidence type="ECO:0000313" key="10">
    <source>
        <dbReference type="Proteomes" id="UP001267426"/>
    </source>
</evidence>
<comment type="catalytic activity">
    <reaction evidence="6">
        <text>3-phosphoshikimate + phosphoenolpyruvate = 5-O-(1-carboxyvinyl)-3-phosphoshikimate + phosphate</text>
        <dbReference type="Rhea" id="RHEA:21256"/>
        <dbReference type="ChEBI" id="CHEBI:43474"/>
        <dbReference type="ChEBI" id="CHEBI:57701"/>
        <dbReference type="ChEBI" id="CHEBI:58702"/>
        <dbReference type="ChEBI" id="CHEBI:145989"/>
        <dbReference type="EC" id="2.5.1.19"/>
    </reaction>
    <physiologicalReaction direction="left-to-right" evidence="6">
        <dbReference type="Rhea" id="RHEA:21257"/>
    </physiologicalReaction>
</comment>
<evidence type="ECO:0000256" key="1">
    <source>
        <dbReference type="ARBA" id="ARBA00004811"/>
    </source>
</evidence>
<dbReference type="InterPro" id="IPR036968">
    <property type="entry name" value="Enolpyruvate_Tfrase_sf"/>
</dbReference>
<dbReference type="PANTHER" id="PTHR21090">
    <property type="entry name" value="AROM/DEHYDROQUINATE SYNTHASE"/>
    <property type="match status" value="1"/>
</dbReference>
<dbReference type="Gene3D" id="3.65.10.10">
    <property type="entry name" value="Enolpyruvate transferase domain"/>
    <property type="match status" value="2"/>
</dbReference>
<dbReference type="EC" id="2.5.1.19" evidence="7"/>
<keyword evidence="7" id="KW-0963">Cytoplasm</keyword>
<evidence type="ECO:0000256" key="7">
    <source>
        <dbReference type="HAMAP-Rule" id="MF_00210"/>
    </source>
</evidence>
<comment type="similarity">
    <text evidence="2 7">Belongs to the EPSP synthase family.</text>
</comment>
<feature type="binding site" evidence="7">
    <location>
        <position position="26"/>
    </location>
    <ligand>
        <name>3-phosphoshikimate</name>
        <dbReference type="ChEBI" id="CHEBI:145989"/>
    </ligand>
</feature>
<dbReference type="CDD" id="cd01556">
    <property type="entry name" value="EPSP_synthase"/>
    <property type="match status" value="1"/>
</dbReference>
<comment type="subunit">
    <text evidence="7">Monomer.</text>
</comment>
<feature type="binding site" evidence="7">
    <location>
        <position position="101"/>
    </location>
    <ligand>
        <name>phosphoenolpyruvate</name>
        <dbReference type="ChEBI" id="CHEBI:58702"/>
    </ligand>
</feature>
<dbReference type="PANTHER" id="PTHR21090:SF5">
    <property type="entry name" value="PENTAFUNCTIONAL AROM POLYPEPTIDE"/>
    <property type="match status" value="1"/>
</dbReference>
<feature type="domain" description="Enolpyruvate transferase" evidence="8">
    <location>
        <begin position="8"/>
        <end position="433"/>
    </location>
</feature>
<sequence length="449" mass="45568">MTVTVHPAAALAGSPVLPADKSVAHRAAIFAAIAEGESQIIGFSDAADPHSTLACLRALGVEIEERPDVLGADGTPSLFVQGRGLGGLRPAPGVLDCGNSGTTMRLLMGLLAGRPFDTTLTGDASLSGRPMERVAAPLRQMGGAVDLSDGGAPVGLRGRGLRGRGLRGITYRLPVASAQVKSAVLLAGLSARGTTTVVEPVPTRDHTERMLELDVLDVGGERHVSVEGGAAVRARRWVVPRDVSAAAFFLVAGSTAEAAVIQLSGVGLNPTRSGVLDVLRAMGATIKVSNERERGGEPIADLRVEAPGGLAGVEIGGAIVPNLIDEIPALAVAAAYAEGQTVIRDAAELRVKETDRIAATAAFLRAMGGAVTERPDGLVVDGGRPLHGATVDARGDHRIAMAAAVAALGATGPTTIRGAEAAAVSFPGFWEALEGVAVGSVEHGPPRPA</sequence>
<dbReference type="SUPFAM" id="SSF55205">
    <property type="entry name" value="EPT/RTPC-like"/>
    <property type="match status" value="1"/>
</dbReference>
<reference evidence="9 10" key="1">
    <citation type="submission" date="2023-09" db="EMBL/GenBank/DDBJ databases">
        <authorList>
            <person name="Rey-Velasco X."/>
        </authorList>
    </citation>
    <scope>NUCLEOTIDE SEQUENCE [LARGE SCALE GENOMIC DNA]</scope>
    <source>
        <strain evidence="9 10">F394</strain>
    </source>
</reference>
<dbReference type="Pfam" id="PF00275">
    <property type="entry name" value="EPSP_synthase"/>
    <property type="match status" value="1"/>
</dbReference>
<evidence type="ECO:0000313" key="9">
    <source>
        <dbReference type="EMBL" id="MDT0632833.1"/>
    </source>
</evidence>
<feature type="binding site" evidence="7">
    <location>
        <position position="179"/>
    </location>
    <ligand>
        <name>phosphoenolpyruvate</name>
        <dbReference type="ChEBI" id="CHEBI:58702"/>
    </ligand>
</feature>
<feature type="binding site" evidence="7">
    <location>
        <position position="177"/>
    </location>
    <ligand>
        <name>3-phosphoshikimate</name>
        <dbReference type="ChEBI" id="CHEBI:145989"/>
    </ligand>
</feature>
<evidence type="ECO:0000256" key="6">
    <source>
        <dbReference type="ARBA" id="ARBA00044633"/>
    </source>
</evidence>
<evidence type="ECO:0000256" key="5">
    <source>
        <dbReference type="ARBA" id="ARBA00023141"/>
    </source>
</evidence>
<dbReference type="InterPro" id="IPR006264">
    <property type="entry name" value="EPSP_synthase"/>
</dbReference>
<dbReference type="NCBIfam" id="TIGR01356">
    <property type="entry name" value="aroA"/>
    <property type="match status" value="1"/>
</dbReference>
<evidence type="ECO:0000256" key="2">
    <source>
        <dbReference type="ARBA" id="ARBA00009948"/>
    </source>
</evidence>
<comment type="subcellular location">
    <subcellularLocation>
        <location evidence="7">Cytoplasm</location>
    </subcellularLocation>
</comment>
<keyword evidence="10" id="KW-1185">Reference proteome</keyword>
<evidence type="ECO:0000256" key="3">
    <source>
        <dbReference type="ARBA" id="ARBA00022605"/>
    </source>
</evidence>
<keyword evidence="5 7" id="KW-0057">Aromatic amino acid biosynthesis</keyword>
<keyword evidence="4 7" id="KW-0808">Transferase</keyword>
<feature type="binding site" evidence="7">
    <location>
        <position position="21"/>
    </location>
    <ligand>
        <name>phosphoenolpyruvate</name>
        <dbReference type="ChEBI" id="CHEBI:58702"/>
    </ligand>
</feature>
<feature type="binding site" evidence="7">
    <location>
        <position position="22"/>
    </location>
    <ligand>
        <name>3-phosphoshikimate</name>
        <dbReference type="ChEBI" id="CHEBI:145989"/>
    </ligand>
</feature>
<comment type="pathway">
    <text evidence="1 7">Metabolic intermediate biosynthesis; chorismate biosynthesis; chorismate from D-erythrose 4-phosphate and phosphoenolpyruvate: step 6/7.</text>
</comment>
<evidence type="ECO:0000259" key="8">
    <source>
        <dbReference type="Pfam" id="PF00275"/>
    </source>
</evidence>
<feature type="active site" description="Proton acceptor" evidence="7">
    <location>
        <position position="325"/>
    </location>
</feature>
<feature type="binding site" evidence="7">
    <location>
        <position position="325"/>
    </location>
    <ligand>
        <name>3-phosphoshikimate</name>
        <dbReference type="ChEBI" id="CHEBI:145989"/>
    </ligand>
</feature>
<feature type="binding site" evidence="7">
    <location>
        <position position="398"/>
    </location>
    <ligand>
        <name>phosphoenolpyruvate</name>
        <dbReference type="ChEBI" id="CHEBI:58702"/>
    </ligand>
</feature>
<dbReference type="InterPro" id="IPR001986">
    <property type="entry name" value="Enolpyruvate_Tfrase_dom"/>
</dbReference>
<dbReference type="PROSITE" id="PS00104">
    <property type="entry name" value="EPSP_SYNTHASE_1"/>
    <property type="match status" value="1"/>
</dbReference>
<dbReference type="GO" id="GO:0003866">
    <property type="term" value="F:3-phosphoshikimate 1-carboxyvinyltransferase activity"/>
    <property type="evidence" value="ECO:0007669"/>
    <property type="project" value="UniProtKB-EC"/>
</dbReference>
<dbReference type="Proteomes" id="UP001267426">
    <property type="component" value="Unassembled WGS sequence"/>
</dbReference>
<comment type="caution">
    <text evidence="9">The sequence shown here is derived from an EMBL/GenBank/DDBJ whole genome shotgun (WGS) entry which is preliminary data.</text>
</comment>
<feature type="binding site" evidence="7">
    <location>
        <position position="179"/>
    </location>
    <ligand>
        <name>3-phosphoshikimate</name>
        <dbReference type="ChEBI" id="CHEBI:145989"/>
    </ligand>
</feature>
<evidence type="ECO:0000256" key="4">
    <source>
        <dbReference type="ARBA" id="ARBA00022679"/>
    </source>
</evidence>
<name>A0ABU3BU64_9BACT</name>
<dbReference type="PROSITE" id="PS00885">
    <property type="entry name" value="EPSP_SYNTHASE_2"/>
    <property type="match status" value="1"/>
</dbReference>
<dbReference type="HAMAP" id="MF_00210">
    <property type="entry name" value="EPSP_synth"/>
    <property type="match status" value="1"/>
</dbReference>
<feature type="binding site" evidence="7">
    <location>
        <position position="21"/>
    </location>
    <ligand>
        <name>3-phosphoshikimate</name>
        <dbReference type="ChEBI" id="CHEBI:145989"/>
    </ligand>
</feature>
<feature type="binding site" evidence="7">
    <location>
        <position position="356"/>
    </location>
    <ligand>
        <name>phosphoenolpyruvate</name>
        <dbReference type="ChEBI" id="CHEBI:58702"/>
    </ligand>
</feature>
<feature type="binding site" evidence="7">
    <location>
        <position position="352"/>
    </location>
    <ligand>
        <name>3-phosphoshikimate</name>
        <dbReference type="ChEBI" id="CHEBI:145989"/>
    </ligand>
</feature>
<organism evidence="9 10">
    <name type="scientific">Rubrivirga litoralis</name>
    <dbReference type="NCBI Taxonomy" id="3075598"/>
    <lineage>
        <taxon>Bacteria</taxon>
        <taxon>Pseudomonadati</taxon>
        <taxon>Rhodothermota</taxon>
        <taxon>Rhodothermia</taxon>
        <taxon>Rhodothermales</taxon>
        <taxon>Rubricoccaceae</taxon>
        <taxon>Rubrivirga</taxon>
    </lineage>
</organism>
<protein>
    <recommendedName>
        <fullName evidence="7">3-phosphoshikimate 1-carboxyvinyltransferase</fullName>
        <ecNumber evidence="7">2.5.1.19</ecNumber>
    </recommendedName>
    <alternativeName>
        <fullName evidence="7">5-enolpyruvylshikimate-3-phosphate synthase</fullName>
        <shortName evidence="7">EPSP synthase</shortName>
        <shortName evidence="7">EPSPS</shortName>
    </alternativeName>
</protein>
<proteinExistence type="inferred from homology"/>
<accession>A0ABU3BU64</accession>
<keyword evidence="3 7" id="KW-0028">Amino-acid biosynthesis</keyword>
<feature type="binding site" evidence="7">
    <location>
        <position position="129"/>
    </location>
    <ligand>
        <name>phosphoenolpyruvate</name>
        <dbReference type="ChEBI" id="CHEBI:58702"/>
    </ligand>
</feature>
<dbReference type="EMBL" id="JAVRHT010000039">
    <property type="protein sequence ID" value="MDT0632833.1"/>
    <property type="molecule type" value="Genomic_DNA"/>
</dbReference>
<dbReference type="RefSeq" id="WP_311665120.1">
    <property type="nucleotide sequence ID" value="NZ_JAVRHT010000039.1"/>
</dbReference>
<comment type="caution">
    <text evidence="7">Lacks conserved residue(s) required for the propagation of feature annotation.</text>
</comment>
<comment type="function">
    <text evidence="7">Catalyzes the transfer of the enolpyruvyl moiety of phosphoenolpyruvate (PEP) to the 5-hydroxyl of shikimate-3-phosphate (S3P) to produce enolpyruvyl shikimate-3-phosphate and inorganic phosphate.</text>
</comment>
<dbReference type="InterPro" id="IPR023193">
    <property type="entry name" value="EPSP_synthase_CS"/>
</dbReference>
<dbReference type="PIRSF" id="PIRSF000505">
    <property type="entry name" value="EPSPS"/>
    <property type="match status" value="1"/>
</dbReference>
<dbReference type="InterPro" id="IPR013792">
    <property type="entry name" value="RNA3'P_cycl/enolpyr_Trfase_a/b"/>
</dbReference>
<gene>
    <name evidence="7 9" type="primary">aroA</name>
    <name evidence="9" type="ORF">RM540_13825</name>
</gene>